<protein>
    <submittedName>
        <fullName evidence="2">Uncharacterized protein</fullName>
    </submittedName>
</protein>
<dbReference type="RefSeq" id="WP_133532103.1">
    <property type="nucleotide sequence ID" value="NZ_SNXR01000011.1"/>
</dbReference>
<sequence>MESSKNNFSTPFNKVIYTLFIALGIYQAFANNSYIDAAVSLGIGLAFDPFNTEQTWIERPKWQKIWLLFHLALVALLFGLAVGIGDQHG</sequence>
<feature type="transmembrane region" description="Helical" evidence="1">
    <location>
        <begin position="65"/>
        <end position="85"/>
    </location>
</feature>
<reference evidence="2 3" key="1">
    <citation type="submission" date="2019-03" db="EMBL/GenBank/DDBJ databases">
        <title>Genomic Encyclopedia of Archaeal and Bacterial Type Strains, Phase II (KMG-II): from individual species to whole genera.</title>
        <authorList>
            <person name="Goeker M."/>
        </authorList>
    </citation>
    <scope>NUCLEOTIDE SEQUENCE [LARGE SCALE GENOMIC DNA]</scope>
    <source>
        <strain evidence="2 3">DSM 25687</strain>
    </source>
</reference>
<gene>
    <name evidence="2" type="ORF">BC748_0771</name>
</gene>
<proteinExistence type="predicted"/>
<evidence type="ECO:0000313" key="2">
    <source>
        <dbReference type="EMBL" id="TDP61158.1"/>
    </source>
</evidence>
<name>A0A4R6QEL1_9FLAO</name>
<keyword evidence="1" id="KW-1133">Transmembrane helix</keyword>
<dbReference type="AlphaFoldDB" id="A0A4R6QEL1"/>
<dbReference type="Proteomes" id="UP000295260">
    <property type="component" value="Unassembled WGS sequence"/>
</dbReference>
<accession>A0A4R6QEL1</accession>
<keyword evidence="1" id="KW-0812">Transmembrane</keyword>
<evidence type="ECO:0000313" key="3">
    <source>
        <dbReference type="Proteomes" id="UP000295260"/>
    </source>
</evidence>
<dbReference type="EMBL" id="SNXR01000011">
    <property type="protein sequence ID" value="TDP61158.1"/>
    <property type="molecule type" value="Genomic_DNA"/>
</dbReference>
<feature type="transmembrane region" description="Helical" evidence="1">
    <location>
        <begin position="12"/>
        <end position="29"/>
    </location>
</feature>
<dbReference type="OrthoDB" id="962439at2"/>
<organism evidence="2 3">
    <name type="scientific">Flavobacterium dankookense</name>
    <dbReference type="NCBI Taxonomy" id="706186"/>
    <lineage>
        <taxon>Bacteria</taxon>
        <taxon>Pseudomonadati</taxon>
        <taxon>Bacteroidota</taxon>
        <taxon>Flavobacteriia</taxon>
        <taxon>Flavobacteriales</taxon>
        <taxon>Flavobacteriaceae</taxon>
        <taxon>Flavobacterium</taxon>
    </lineage>
</organism>
<comment type="caution">
    <text evidence="2">The sequence shown here is derived from an EMBL/GenBank/DDBJ whole genome shotgun (WGS) entry which is preliminary data.</text>
</comment>
<keyword evidence="3" id="KW-1185">Reference proteome</keyword>
<evidence type="ECO:0000256" key="1">
    <source>
        <dbReference type="SAM" id="Phobius"/>
    </source>
</evidence>
<keyword evidence="1" id="KW-0472">Membrane</keyword>